<dbReference type="RefSeq" id="WP_219051006.1">
    <property type="nucleotide sequence ID" value="NZ_JAHWDP010000001.1"/>
</dbReference>
<evidence type="ECO:0000313" key="2">
    <source>
        <dbReference type="EMBL" id="MBW2936995.1"/>
    </source>
</evidence>
<dbReference type="InterPro" id="IPR001509">
    <property type="entry name" value="Epimerase_deHydtase"/>
</dbReference>
<dbReference type="PANTHER" id="PTHR48079">
    <property type="entry name" value="PROTEIN YEEZ"/>
    <property type="match status" value="1"/>
</dbReference>
<dbReference type="InterPro" id="IPR051783">
    <property type="entry name" value="NAD(P)-dependent_oxidoreduct"/>
</dbReference>
<dbReference type="AlphaFoldDB" id="A0A9X1JUU4"/>
<comment type="caution">
    <text evidence="2">The sequence shown here is derived from an EMBL/GenBank/DDBJ whole genome shotgun (WGS) entry which is preliminary data.</text>
</comment>
<evidence type="ECO:0000313" key="3">
    <source>
        <dbReference type="Proteomes" id="UP001138686"/>
    </source>
</evidence>
<proteinExistence type="predicted"/>
<dbReference type="EMBL" id="JAHWDP010000001">
    <property type="protein sequence ID" value="MBW2936995.1"/>
    <property type="molecule type" value="Genomic_DNA"/>
</dbReference>
<gene>
    <name evidence="2" type="ORF">KXJ69_02695</name>
</gene>
<keyword evidence="3" id="KW-1185">Reference proteome</keyword>
<dbReference type="GO" id="GO:0004029">
    <property type="term" value="F:aldehyde dehydrogenase (NAD+) activity"/>
    <property type="evidence" value="ECO:0007669"/>
    <property type="project" value="TreeGrafter"/>
</dbReference>
<accession>A0A9X1JUU4</accession>
<dbReference type="Pfam" id="PF01370">
    <property type="entry name" value="Epimerase"/>
    <property type="match status" value="1"/>
</dbReference>
<reference evidence="2" key="1">
    <citation type="submission" date="2021-07" db="EMBL/GenBank/DDBJ databases">
        <title>Aureisphaera sp. CAU 1614 isolated from sea sediment.</title>
        <authorList>
            <person name="Kim W."/>
        </authorList>
    </citation>
    <scope>NUCLEOTIDE SEQUENCE</scope>
    <source>
        <strain evidence="2">CAU 1614</strain>
    </source>
</reference>
<organism evidence="2 3">
    <name type="scientific">Halomarinibacterium sedimenti</name>
    <dbReference type="NCBI Taxonomy" id="2857106"/>
    <lineage>
        <taxon>Bacteria</taxon>
        <taxon>Pseudomonadati</taxon>
        <taxon>Bacteroidota</taxon>
        <taxon>Flavobacteriia</taxon>
        <taxon>Flavobacteriales</taxon>
        <taxon>Flavobacteriaceae</taxon>
        <taxon>Halomarinibacterium</taxon>
    </lineage>
</organism>
<protein>
    <submittedName>
        <fullName evidence="2">NAD-dependent epimerase/dehydratase family protein</fullName>
    </submittedName>
</protein>
<feature type="domain" description="NAD-dependent epimerase/dehydratase" evidence="1">
    <location>
        <begin position="2"/>
        <end position="236"/>
    </location>
</feature>
<dbReference type="Proteomes" id="UP001138686">
    <property type="component" value="Unassembled WGS sequence"/>
</dbReference>
<evidence type="ECO:0000259" key="1">
    <source>
        <dbReference type="Pfam" id="PF01370"/>
    </source>
</evidence>
<name>A0A9X1JUU4_9FLAO</name>
<sequence length="333" mass="37229">MILVTGGTGLVGAHLLYQLVLKHPKIRATHRTSSDLASVKKVFSYYTKDVETLYQKIEWIAANITEIPQLTQAFQGITHVYHCAAFVSFNPKHYHALKKANVEGTANVVNIALANNVKKMCYVSSIATLGKSLNGESITEETPWNPEDKNSVYSITKYGAEMEVWRGTQEGLDAVIVNPGVILGEGYWHSSSGRLITRAAKGVKYYTEGSSGFVDIKDVVKVMLSLMESDLKNERFVLVSKNLTYKEFLGSLSVALGKPVPSKSISKRTLLFLSSLDWLSSNLFGTKRRLLKGMIHSMFRYSKYDASKIEKALDFQFTPYDETITRIVKNYKA</sequence>
<dbReference type="GO" id="GO:0005737">
    <property type="term" value="C:cytoplasm"/>
    <property type="evidence" value="ECO:0007669"/>
    <property type="project" value="TreeGrafter"/>
</dbReference>
<dbReference type="PANTHER" id="PTHR48079:SF6">
    <property type="entry name" value="NAD(P)-BINDING DOMAIN-CONTAINING PROTEIN-RELATED"/>
    <property type="match status" value="1"/>
</dbReference>